<feature type="compositionally biased region" description="Polar residues" evidence="2">
    <location>
        <begin position="434"/>
        <end position="443"/>
    </location>
</feature>
<feature type="region of interest" description="Disordered" evidence="2">
    <location>
        <begin position="89"/>
        <end position="198"/>
    </location>
</feature>
<reference evidence="3 4" key="1">
    <citation type="submission" date="2013-03" db="EMBL/GenBank/DDBJ databases">
        <title>The Genome Sequence of Capronia epimyces CBS 606.96.</title>
        <authorList>
            <consortium name="The Broad Institute Genomics Platform"/>
            <person name="Cuomo C."/>
            <person name="de Hoog S."/>
            <person name="Gorbushina A."/>
            <person name="Walker B."/>
            <person name="Young S.K."/>
            <person name="Zeng Q."/>
            <person name="Gargeya S."/>
            <person name="Fitzgerald M."/>
            <person name="Haas B."/>
            <person name="Abouelleil A."/>
            <person name="Allen A.W."/>
            <person name="Alvarado L."/>
            <person name="Arachchi H.M."/>
            <person name="Berlin A.M."/>
            <person name="Chapman S.B."/>
            <person name="Gainer-Dewar J."/>
            <person name="Goldberg J."/>
            <person name="Griggs A."/>
            <person name="Gujja S."/>
            <person name="Hansen M."/>
            <person name="Howarth C."/>
            <person name="Imamovic A."/>
            <person name="Ireland A."/>
            <person name="Larimer J."/>
            <person name="McCowan C."/>
            <person name="Murphy C."/>
            <person name="Pearson M."/>
            <person name="Poon T.W."/>
            <person name="Priest M."/>
            <person name="Roberts A."/>
            <person name="Saif S."/>
            <person name="Shea T."/>
            <person name="Sisk P."/>
            <person name="Sykes S."/>
            <person name="Wortman J."/>
            <person name="Nusbaum C."/>
            <person name="Birren B."/>
        </authorList>
    </citation>
    <scope>NUCLEOTIDE SEQUENCE [LARGE SCALE GENOMIC DNA]</scope>
    <source>
        <strain evidence="3 4">CBS 606.96</strain>
    </source>
</reference>
<feature type="compositionally biased region" description="Polar residues" evidence="2">
    <location>
        <begin position="132"/>
        <end position="157"/>
    </location>
</feature>
<dbReference type="RefSeq" id="XP_007738586.1">
    <property type="nucleotide sequence ID" value="XM_007740396.1"/>
</dbReference>
<feature type="region of interest" description="Disordered" evidence="2">
    <location>
        <begin position="231"/>
        <end position="257"/>
    </location>
</feature>
<feature type="coiled-coil region" evidence="1">
    <location>
        <begin position="478"/>
        <end position="505"/>
    </location>
</feature>
<protein>
    <submittedName>
        <fullName evidence="3">Uncharacterized protein</fullName>
    </submittedName>
</protein>
<evidence type="ECO:0000256" key="2">
    <source>
        <dbReference type="SAM" id="MobiDB-lite"/>
    </source>
</evidence>
<sequence length="570" mass="62952">MPSQSHRPRGSAGLALTSAALRRGDVKISDPIPFDESGDAFSHSKPVIQSFHSSGYRHDDASWLRNNHPTQEAHTRYVSDLRAYAGARDSLEPSSLPRSMSSIPSKASLDQRKPGGIRAALKRIFSSRRHTSAPTGSNGYQYGNHNRLLSVSEQPTQPRVDPASPSETLSRGAALRSHSTHQQADSLKQSSPILLRRGRRNTLPSMVFNDKESGLDHTIANWGRASHNEWPKEDYVSDSQLNRRSRSADALNERQRQEDYRSSYIRDRASEIAYWRTSAIENPVPVYSGQFIAVDPGHVLCPGKSAVDLAPVPGSASPMQSFEFGLNSTDRDSTALEQRVNTLEIKLFDFEYAIAKLQGNNIQKPMVHAKTFARGAVHNVFPGSNTHLAMTSGPSPNLNRRCSPKTVHASTFLSSPGESPPSSPEEGKRVRPQRASTATTVTIRPSSARRRSASRSSRTSQSSIHMSADKFRALMGLIEEEKVARQQLEAQVIELQKELEDMRTPIYATIRDAYPTPSPESAHDSSGTPRTLHRTHGFQLSHSGSEISRFSETDPDSDPTEGLGVKQRYF</sequence>
<accession>W9XA81</accession>
<dbReference type="eggNOG" id="ENOG502T2EZ">
    <property type="taxonomic scope" value="Eukaryota"/>
</dbReference>
<dbReference type="HOGENOM" id="CLU_547500_0_0_1"/>
<evidence type="ECO:0000313" key="4">
    <source>
        <dbReference type="Proteomes" id="UP000019478"/>
    </source>
</evidence>
<keyword evidence="4" id="KW-1185">Reference proteome</keyword>
<feature type="region of interest" description="Disordered" evidence="2">
    <location>
        <begin position="512"/>
        <end position="570"/>
    </location>
</feature>
<dbReference type="GeneID" id="19174386"/>
<evidence type="ECO:0000313" key="3">
    <source>
        <dbReference type="EMBL" id="EXJ77148.1"/>
    </source>
</evidence>
<proteinExistence type="predicted"/>
<dbReference type="Proteomes" id="UP000019478">
    <property type="component" value="Unassembled WGS sequence"/>
</dbReference>
<feature type="compositionally biased region" description="Polar residues" evidence="2">
    <location>
        <begin position="538"/>
        <end position="550"/>
    </location>
</feature>
<feature type="compositionally biased region" description="Low complexity" evidence="2">
    <location>
        <begin position="454"/>
        <end position="463"/>
    </location>
</feature>
<name>W9XA81_9EURO</name>
<dbReference type="OrthoDB" id="5428925at2759"/>
<organism evidence="3 4">
    <name type="scientific">Capronia epimyces CBS 606.96</name>
    <dbReference type="NCBI Taxonomy" id="1182542"/>
    <lineage>
        <taxon>Eukaryota</taxon>
        <taxon>Fungi</taxon>
        <taxon>Dikarya</taxon>
        <taxon>Ascomycota</taxon>
        <taxon>Pezizomycotina</taxon>
        <taxon>Eurotiomycetes</taxon>
        <taxon>Chaetothyriomycetidae</taxon>
        <taxon>Chaetothyriales</taxon>
        <taxon>Herpotrichiellaceae</taxon>
        <taxon>Capronia</taxon>
    </lineage>
</organism>
<feature type="compositionally biased region" description="Polar residues" evidence="2">
    <location>
        <begin position="180"/>
        <end position="192"/>
    </location>
</feature>
<comment type="caution">
    <text evidence="3">The sequence shown here is derived from an EMBL/GenBank/DDBJ whole genome shotgun (WGS) entry which is preliminary data.</text>
</comment>
<keyword evidence="1" id="KW-0175">Coiled coil</keyword>
<evidence type="ECO:0000256" key="1">
    <source>
        <dbReference type="SAM" id="Coils"/>
    </source>
</evidence>
<dbReference type="EMBL" id="AMGY01000011">
    <property type="protein sequence ID" value="EXJ77148.1"/>
    <property type="molecule type" value="Genomic_DNA"/>
</dbReference>
<feature type="compositionally biased region" description="Low complexity" evidence="2">
    <location>
        <begin position="92"/>
        <end position="105"/>
    </location>
</feature>
<gene>
    <name evidence="3" type="ORF">A1O3_10306</name>
</gene>
<feature type="compositionally biased region" description="Polar residues" evidence="2">
    <location>
        <begin position="387"/>
        <end position="400"/>
    </location>
</feature>
<feature type="region of interest" description="Disordered" evidence="2">
    <location>
        <begin position="387"/>
        <end position="467"/>
    </location>
</feature>
<dbReference type="AlphaFoldDB" id="W9XA81"/>